<feature type="signal peptide" evidence="1">
    <location>
        <begin position="1"/>
        <end position="17"/>
    </location>
</feature>
<protein>
    <recommendedName>
        <fullName evidence="4">Lytic polysaccharide monooxygenase</fullName>
    </recommendedName>
</protein>
<proteinExistence type="predicted"/>
<evidence type="ECO:0000313" key="3">
    <source>
        <dbReference type="Proteomes" id="UP000750711"/>
    </source>
</evidence>
<dbReference type="PANTHER" id="PTHR36182:SF1">
    <property type="entry name" value="PROTEIN, PUTATIVE (AFU_ORTHOLOGUE AFUA_6G10930)-RELATED"/>
    <property type="match status" value="1"/>
</dbReference>
<evidence type="ECO:0000313" key="2">
    <source>
        <dbReference type="EMBL" id="KAH0558548.1"/>
    </source>
</evidence>
<organism evidence="2 3">
    <name type="scientific">Trichoglossum hirsutum</name>
    <dbReference type="NCBI Taxonomy" id="265104"/>
    <lineage>
        <taxon>Eukaryota</taxon>
        <taxon>Fungi</taxon>
        <taxon>Dikarya</taxon>
        <taxon>Ascomycota</taxon>
        <taxon>Pezizomycotina</taxon>
        <taxon>Geoglossomycetes</taxon>
        <taxon>Geoglossales</taxon>
        <taxon>Geoglossaceae</taxon>
        <taxon>Trichoglossum</taxon>
    </lineage>
</organism>
<dbReference type="Gene3D" id="2.70.50.70">
    <property type="match status" value="1"/>
</dbReference>
<keyword evidence="1" id="KW-0732">Signal</keyword>
<dbReference type="PANTHER" id="PTHR36182">
    <property type="entry name" value="PROTEIN, PUTATIVE (AFU_ORTHOLOGUE AFUA_6G10930)-RELATED"/>
    <property type="match status" value="1"/>
</dbReference>
<dbReference type="Proteomes" id="UP000750711">
    <property type="component" value="Unassembled WGS sequence"/>
</dbReference>
<dbReference type="EMBL" id="JAGHQM010000812">
    <property type="protein sequence ID" value="KAH0558548.1"/>
    <property type="molecule type" value="Genomic_DNA"/>
</dbReference>
<gene>
    <name evidence="2" type="ORF">GP486_004797</name>
</gene>
<feature type="chain" id="PRO_5040291326" description="Lytic polysaccharide monooxygenase" evidence="1">
    <location>
        <begin position="18"/>
        <end position="232"/>
    </location>
</feature>
<accession>A0A9P8LAH5</accession>
<reference evidence="2" key="1">
    <citation type="submission" date="2021-03" db="EMBL/GenBank/DDBJ databases">
        <title>Comparative genomics and phylogenomic investigation of the class Geoglossomycetes provide insights into ecological specialization and systematics.</title>
        <authorList>
            <person name="Melie T."/>
            <person name="Pirro S."/>
            <person name="Miller A.N."/>
            <person name="Quandt A."/>
        </authorList>
    </citation>
    <scope>NUCLEOTIDE SEQUENCE</scope>
    <source>
        <strain evidence="2">CAQ_001_2017</strain>
    </source>
</reference>
<sequence length="232" mass="25105">MKLSVFTACVLFSEAFAHMQLLEPPPLGGSNNPFLTDPPDPYLQYPYNCCGRVDTGFCHGHLNLLGTPQGQPVATWAAGSVQGFSLTGIGNHYGGSCQVGFSADNGITFQVATSFEGNCPHRHSTDSQDFEFTVPADIPLGNVVFAWIWYNREQEFNMNCAVITITEGADDTPTPSTPFNQRPFMLLADVGNGCLTPKTTTEVMYPNPGPDVVMGDGEYALELPYPPSMCGY</sequence>
<comment type="caution">
    <text evidence="2">The sequence shown here is derived from an EMBL/GenBank/DDBJ whole genome shotgun (WGS) entry which is preliminary data.</text>
</comment>
<name>A0A9P8LAH5_9PEZI</name>
<evidence type="ECO:0000256" key="1">
    <source>
        <dbReference type="SAM" id="SignalP"/>
    </source>
</evidence>
<evidence type="ECO:0008006" key="4">
    <source>
        <dbReference type="Google" id="ProtNLM"/>
    </source>
</evidence>
<keyword evidence="3" id="KW-1185">Reference proteome</keyword>
<dbReference type="AlphaFoldDB" id="A0A9P8LAH5"/>